<protein>
    <submittedName>
        <fullName evidence="3">Uncharacterized protein</fullName>
    </submittedName>
</protein>
<proteinExistence type="predicted"/>
<gene>
    <name evidence="3" type="ORF">IFR04_010473</name>
</gene>
<keyword evidence="2" id="KW-0472">Membrane</keyword>
<keyword evidence="2" id="KW-0812">Transmembrane</keyword>
<comment type="caution">
    <text evidence="3">The sequence shown here is derived from an EMBL/GenBank/DDBJ whole genome shotgun (WGS) entry which is preliminary data.</text>
</comment>
<feature type="transmembrane region" description="Helical" evidence="2">
    <location>
        <begin position="555"/>
        <end position="576"/>
    </location>
</feature>
<keyword evidence="2" id="KW-1133">Transmembrane helix</keyword>
<keyword evidence="4" id="KW-1185">Reference proteome</keyword>
<feature type="transmembrane region" description="Helical" evidence="2">
    <location>
        <begin position="588"/>
        <end position="609"/>
    </location>
</feature>
<evidence type="ECO:0000256" key="2">
    <source>
        <dbReference type="SAM" id="Phobius"/>
    </source>
</evidence>
<organism evidence="3 4">
    <name type="scientific">Cadophora malorum</name>
    <dbReference type="NCBI Taxonomy" id="108018"/>
    <lineage>
        <taxon>Eukaryota</taxon>
        <taxon>Fungi</taxon>
        <taxon>Dikarya</taxon>
        <taxon>Ascomycota</taxon>
        <taxon>Pezizomycotina</taxon>
        <taxon>Leotiomycetes</taxon>
        <taxon>Helotiales</taxon>
        <taxon>Ploettnerulaceae</taxon>
        <taxon>Cadophora</taxon>
    </lineage>
</organism>
<dbReference type="OrthoDB" id="5419219at2759"/>
<evidence type="ECO:0000313" key="3">
    <source>
        <dbReference type="EMBL" id="KAG4416427.1"/>
    </source>
</evidence>
<feature type="compositionally biased region" description="Basic and acidic residues" evidence="1">
    <location>
        <begin position="238"/>
        <end position="254"/>
    </location>
</feature>
<reference evidence="3" key="1">
    <citation type="submission" date="2021-02" db="EMBL/GenBank/DDBJ databases">
        <title>Genome sequence Cadophora malorum strain M34.</title>
        <authorList>
            <person name="Stefanovic E."/>
            <person name="Vu D."/>
            <person name="Scully C."/>
            <person name="Dijksterhuis J."/>
            <person name="Roader J."/>
            <person name="Houbraken J."/>
        </authorList>
    </citation>
    <scope>NUCLEOTIDE SEQUENCE</scope>
    <source>
        <strain evidence="3">M34</strain>
    </source>
</reference>
<sequence length="769" mass="85586">MSETQHEPHLSSPDRRPKQELRADLELVMSAINYHKTSRRHGPWTGEAKHPIFDDIGQYGASHDQMEQLWALEAKRLLEVADNTEAPLVFRGGSHLGEGTLEGFQKLSTLVEYLTMNRLLCAHDNDLLVLEFCDELFDPEFYRRHKSGLNHLFENPNLNKRSTELPPDELEEYFALVDYITAVVARIALETATSEFYHSHCLATLAKWSVKSKYLMVDPVRFAGISLNAGQEIMESEETTRHIESGRNQHHDSDQGGNSYDVKALQQGSAMQKAFAADDDVDTKLYFIQMVMMHVALDPIINSVIYSLSSKRDSGSDSNAFEISSLVYGTGFGNHPTLLSQDRDGDFGASSSSTGVQNSYIAFRTLLQTTALIRTRSSLLPSQSSNPEARASVEWEIDVLGEEDLGQSGSLVTSNMADIVSIMVPLVCTGAPASGHFVHMVRIFSMIAESKDPVETCKEMKYTALYSMKTDAFEKSRPPLKFDDTRPLSSSLVSHQRLLISSETPSSTTNDWNMMPAITKQQLISETQQSFQRLDAKIAAQWTIDQESVTIKCEVYVLAVMSACMILVLGGVGIGASIGERISGVDPFNIATFCWLIAAFTILVAKSVYVENWPWRDFLLRRVVCRRVSELSSVSGVSEQDIITYLLHNEQSTILNTKGPYNAVFLRQGNEGFAIDVKPLLRTMLRSGLIVVKVATLHGPALVSLNVRKGKDFVGLGNSDQREDHHHLACTDLQSGERGSTGQELTLQRVRLGWNKVLGLYNLPNSSFR</sequence>
<feature type="region of interest" description="Disordered" evidence="1">
    <location>
        <begin position="236"/>
        <end position="259"/>
    </location>
</feature>
<dbReference type="EMBL" id="JAFJYH010000187">
    <property type="protein sequence ID" value="KAG4416427.1"/>
    <property type="molecule type" value="Genomic_DNA"/>
</dbReference>
<dbReference type="AlphaFoldDB" id="A0A8H7W5U3"/>
<name>A0A8H7W5U3_9HELO</name>
<dbReference type="Proteomes" id="UP000664132">
    <property type="component" value="Unassembled WGS sequence"/>
</dbReference>
<accession>A0A8H7W5U3</accession>
<evidence type="ECO:0000256" key="1">
    <source>
        <dbReference type="SAM" id="MobiDB-lite"/>
    </source>
</evidence>
<evidence type="ECO:0000313" key="4">
    <source>
        <dbReference type="Proteomes" id="UP000664132"/>
    </source>
</evidence>